<dbReference type="AlphaFoldDB" id="A0A1S2L6F2"/>
<evidence type="ECO:0000256" key="2">
    <source>
        <dbReference type="SAM" id="Phobius"/>
    </source>
</evidence>
<evidence type="ECO:0000313" key="3">
    <source>
        <dbReference type="EMBL" id="OIJ08079.1"/>
    </source>
</evidence>
<dbReference type="Proteomes" id="UP000180175">
    <property type="component" value="Chromosome"/>
</dbReference>
<dbReference type="InterPro" id="IPR046118">
    <property type="entry name" value="DUF6115"/>
</dbReference>
<keyword evidence="2" id="KW-0472">Membrane</keyword>
<keyword evidence="2" id="KW-1133">Transmembrane helix</keyword>
<feature type="transmembrane region" description="Helical" evidence="2">
    <location>
        <begin position="6"/>
        <end position="23"/>
    </location>
</feature>
<keyword evidence="5" id="KW-1185">Reference proteome</keyword>
<sequence>MAYLITISFILHFISFFTIIILIQKINTKHPVGQAMEQEKLKREIEDLLVAYTAEMKEENEKLVNKIVLKRKTMEQEQKNTIKTYENQRTIIKDRVVSVKPLPKEQKPRYVDVEEDFMPPMIDEGEDKLEQSSTAKVLSLSNQGLSAKEIAKRLSMGDGEVELLLKFHK</sequence>
<keyword evidence="1" id="KW-0175">Coiled coil</keyword>
<dbReference type="KEGG" id="aia:AWH56_017465"/>
<reference evidence="4" key="4">
    <citation type="submission" date="2020-10" db="EMBL/GenBank/DDBJ databases">
        <authorList>
            <person name="Bassil N.M."/>
            <person name="Lloyd J.R."/>
        </authorList>
    </citation>
    <scope>NUCLEOTIDE SEQUENCE</scope>
    <source>
        <strain evidence="4">NB2006</strain>
    </source>
</reference>
<dbReference type="OrthoDB" id="1708317at2"/>
<reference evidence="4 5" key="3">
    <citation type="journal article" date="2019" name="Int. J. Syst. Evol. Microbiol.">
        <title>Anaerobacillus isosaccharinicus sp. nov., an alkaliphilic bacterium which degrades isosaccharinic acid.</title>
        <authorList>
            <person name="Bassil N.M."/>
            <person name="Lloyd J.R."/>
        </authorList>
    </citation>
    <scope>NUCLEOTIDE SEQUENCE [LARGE SCALE GENOMIC DNA]</scope>
    <source>
        <strain evidence="4 5">NB2006</strain>
    </source>
</reference>
<reference evidence="3 5" key="1">
    <citation type="submission" date="2016-10" db="EMBL/GenBank/DDBJ databases">
        <title>Draft genome sequences of four alkaliphilic bacteria belonging to the Anaerobacillus genus.</title>
        <authorList>
            <person name="Bassil N.M."/>
            <person name="Lloyd J.R."/>
        </authorList>
    </citation>
    <scope>NUCLEOTIDE SEQUENCE [LARGE SCALE GENOMIC DNA]</scope>
    <source>
        <strain evidence="3 5">NB2006</strain>
    </source>
</reference>
<dbReference type="RefSeq" id="WP_071318616.1">
    <property type="nucleotide sequence ID" value="NZ_CP063356.2"/>
</dbReference>
<evidence type="ECO:0000313" key="4">
    <source>
        <dbReference type="EMBL" id="QOY34500.1"/>
    </source>
</evidence>
<reference evidence="4 5" key="2">
    <citation type="journal article" date="2017" name="Genome Announc.">
        <title>Draft Genome Sequences of Four Alkaliphilic Bacteria Belonging to the Anaerobacillus Genus.</title>
        <authorList>
            <person name="Bassil N.M."/>
            <person name="Lloyd J.R."/>
        </authorList>
    </citation>
    <scope>NUCLEOTIDE SEQUENCE [LARGE SCALE GENOMIC DNA]</scope>
    <source>
        <strain evidence="4 5">NB2006</strain>
    </source>
</reference>
<dbReference type="EMBL" id="CP063356">
    <property type="protein sequence ID" value="QOY34500.1"/>
    <property type="molecule type" value="Genomic_DNA"/>
</dbReference>
<organism evidence="3 5">
    <name type="scientific">Anaerobacillus isosaccharinicus</name>
    <dbReference type="NCBI Taxonomy" id="1532552"/>
    <lineage>
        <taxon>Bacteria</taxon>
        <taxon>Bacillati</taxon>
        <taxon>Bacillota</taxon>
        <taxon>Bacilli</taxon>
        <taxon>Bacillales</taxon>
        <taxon>Bacillaceae</taxon>
        <taxon>Anaerobacillus</taxon>
    </lineage>
</organism>
<accession>A0A1S2L6F2</accession>
<evidence type="ECO:0000313" key="5">
    <source>
        <dbReference type="Proteomes" id="UP000180175"/>
    </source>
</evidence>
<dbReference type="EMBL" id="LQXD01000165">
    <property type="protein sequence ID" value="OIJ08079.1"/>
    <property type="molecule type" value="Genomic_DNA"/>
</dbReference>
<evidence type="ECO:0000256" key="1">
    <source>
        <dbReference type="SAM" id="Coils"/>
    </source>
</evidence>
<protein>
    <recommendedName>
        <fullName evidence="6">Swarming motility protein SwrB</fullName>
    </recommendedName>
</protein>
<keyword evidence="2" id="KW-0812">Transmembrane</keyword>
<evidence type="ECO:0008006" key="6">
    <source>
        <dbReference type="Google" id="ProtNLM"/>
    </source>
</evidence>
<name>A0A1S2L6F2_9BACI</name>
<dbReference type="Pfam" id="PF19610">
    <property type="entry name" value="DUF6115"/>
    <property type="match status" value="1"/>
</dbReference>
<proteinExistence type="predicted"/>
<gene>
    <name evidence="4" type="ORF">AWH56_017465</name>
    <name evidence="3" type="ORF">AWH56_19415</name>
</gene>
<feature type="coiled-coil region" evidence="1">
    <location>
        <begin position="42"/>
        <end position="80"/>
    </location>
</feature>